<dbReference type="Gene3D" id="4.10.1000.10">
    <property type="entry name" value="Zinc finger, CCCH-type"/>
    <property type="match status" value="2"/>
</dbReference>
<dbReference type="PROSITE" id="PS50103">
    <property type="entry name" value="ZF_C3H1"/>
    <property type="match status" value="5"/>
</dbReference>
<comment type="caution">
    <text evidence="8">The sequence shown here is derived from an EMBL/GenBank/DDBJ whole genome shotgun (WGS) entry which is preliminary data.</text>
</comment>
<feature type="zinc finger region" description="C3H1-type" evidence="5">
    <location>
        <begin position="430"/>
        <end position="458"/>
    </location>
</feature>
<keyword evidence="4" id="KW-0238">DNA-binding</keyword>
<evidence type="ECO:0000256" key="4">
    <source>
        <dbReference type="ARBA" id="ARBA00023125"/>
    </source>
</evidence>
<feature type="region of interest" description="Disordered" evidence="6">
    <location>
        <begin position="462"/>
        <end position="497"/>
    </location>
</feature>
<gene>
    <name evidence="8" type="ORF">CJ030_MR4G021029</name>
</gene>
<feature type="domain" description="C3H1-type" evidence="7">
    <location>
        <begin position="252"/>
        <end position="280"/>
    </location>
</feature>
<dbReference type="OrthoDB" id="411372at2759"/>
<protein>
    <submittedName>
        <fullName evidence="8">Zinc finger CCCH domain-containing protein 43</fullName>
    </submittedName>
</protein>
<dbReference type="SUPFAM" id="SSF90229">
    <property type="entry name" value="CCCH zinc finger"/>
    <property type="match status" value="5"/>
</dbReference>
<proteinExistence type="predicted"/>
<keyword evidence="9" id="KW-1185">Reference proteome</keyword>
<evidence type="ECO:0000256" key="5">
    <source>
        <dbReference type="PROSITE-ProRule" id="PRU00723"/>
    </source>
</evidence>
<keyword evidence="2 5" id="KW-0863">Zinc-finger</keyword>
<dbReference type="AlphaFoldDB" id="A0A6A1VWE2"/>
<dbReference type="PANTHER" id="PTHR12506:SF20">
    <property type="entry name" value="ZINC FINGER CCCH DOMAIN-CONTAINING PROTEIN 67"/>
    <property type="match status" value="1"/>
</dbReference>
<dbReference type="InterPro" id="IPR036855">
    <property type="entry name" value="Znf_CCCH_sf"/>
</dbReference>
<dbReference type="EMBL" id="RXIC02000022">
    <property type="protein sequence ID" value="KAB1217292.1"/>
    <property type="molecule type" value="Genomic_DNA"/>
</dbReference>
<accession>A0A6A1VWE2</accession>
<feature type="region of interest" description="Disordered" evidence="6">
    <location>
        <begin position="1"/>
        <end position="42"/>
    </location>
</feature>
<feature type="domain" description="C3H1-type" evidence="7">
    <location>
        <begin position="430"/>
        <end position="458"/>
    </location>
</feature>
<evidence type="ECO:0000313" key="9">
    <source>
        <dbReference type="Proteomes" id="UP000516437"/>
    </source>
</evidence>
<keyword evidence="1 5" id="KW-0479">Metal-binding</keyword>
<dbReference type="Proteomes" id="UP000516437">
    <property type="component" value="Chromosome 4"/>
</dbReference>
<dbReference type="Pfam" id="PF00642">
    <property type="entry name" value="zf-CCCH"/>
    <property type="match status" value="5"/>
</dbReference>
<feature type="domain" description="C3H1-type" evidence="7">
    <location>
        <begin position="384"/>
        <end position="412"/>
    </location>
</feature>
<organism evidence="8 9">
    <name type="scientific">Morella rubra</name>
    <name type="common">Chinese bayberry</name>
    <dbReference type="NCBI Taxonomy" id="262757"/>
    <lineage>
        <taxon>Eukaryota</taxon>
        <taxon>Viridiplantae</taxon>
        <taxon>Streptophyta</taxon>
        <taxon>Embryophyta</taxon>
        <taxon>Tracheophyta</taxon>
        <taxon>Spermatophyta</taxon>
        <taxon>Magnoliopsida</taxon>
        <taxon>eudicotyledons</taxon>
        <taxon>Gunneridae</taxon>
        <taxon>Pentapetalae</taxon>
        <taxon>rosids</taxon>
        <taxon>fabids</taxon>
        <taxon>Fagales</taxon>
        <taxon>Myricaceae</taxon>
        <taxon>Morella</taxon>
    </lineage>
</organism>
<sequence length="497" mass="55037">MGASKSMSVTNTNTEDPELGLQCSQSPNPDLDHAPSDPNHAAEVEVEVDSEAIQDKLEDLDLKDISEAVLKEEAEKDGNWDLKDADEAQEAEEVKGDSNWEEVRACESEWNGWDDNGNDNEIVVDKVVVEEGGEEEDSDGRNGNPVTNKYQYQYQYPVRPEAEDCSFYLKTGTCKFGANCRFNHPVRRKSQAVKEKVKEWEESTEKPGQTECKYYLRSGGCKYGKACRYNHSKGKTSGTTLLELNFLGLPIRLGEKECPYYMRTGSCKYGANCRFNHPDPTAVGGSDNASGFGNGGSAALGALQSSLTSWSSPRTLNETAPFVPMVLSPTHPQSPEWNGYQAPVYPPERSVHLPITYVMSPAPAETNLYTHHQQQIQVEEYPERPGQPECSYFLKNGDCKFKSNCKYHHPKDRMVKSLPCALSDKGLPLRPDQNICSHYSRYGICKFGPACKFDHPIHPASSPAARLDQHPSFGNSVTTERVGVAGSGSEATLQQPM</sequence>
<feature type="compositionally biased region" description="Polar residues" evidence="6">
    <location>
        <begin position="1"/>
        <end position="14"/>
    </location>
</feature>
<feature type="compositionally biased region" description="Basic and acidic residues" evidence="6">
    <location>
        <begin position="30"/>
        <end position="42"/>
    </location>
</feature>
<dbReference type="PANTHER" id="PTHR12506">
    <property type="entry name" value="PROTEIN PHOSPHATASE RELATED"/>
    <property type="match status" value="1"/>
</dbReference>
<dbReference type="InterPro" id="IPR000571">
    <property type="entry name" value="Znf_CCCH"/>
</dbReference>
<feature type="region of interest" description="Disordered" evidence="6">
    <location>
        <begin position="73"/>
        <end position="101"/>
    </location>
</feature>
<evidence type="ECO:0000256" key="2">
    <source>
        <dbReference type="ARBA" id="ARBA00022771"/>
    </source>
</evidence>
<evidence type="ECO:0000256" key="1">
    <source>
        <dbReference type="ARBA" id="ARBA00022723"/>
    </source>
</evidence>
<feature type="zinc finger region" description="C3H1-type" evidence="5">
    <location>
        <begin position="252"/>
        <end position="280"/>
    </location>
</feature>
<evidence type="ECO:0000256" key="3">
    <source>
        <dbReference type="ARBA" id="ARBA00022833"/>
    </source>
</evidence>
<evidence type="ECO:0000259" key="7">
    <source>
        <dbReference type="PROSITE" id="PS50103"/>
    </source>
</evidence>
<name>A0A6A1VWE2_9ROSI</name>
<feature type="zinc finger region" description="C3H1-type" evidence="5">
    <location>
        <begin position="206"/>
        <end position="234"/>
    </location>
</feature>
<evidence type="ECO:0000256" key="6">
    <source>
        <dbReference type="SAM" id="MobiDB-lite"/>
    </source>
</evidence>
<feature type="domain" description="C3H1-type" evidence="7">
    <location>
        <begin position="159"/>
        <end position="187"/>
    </location>
</feature>
<feature type="domain" description="C3H1-type" evidence="7">
    <location>
        <begin position="206"/>
        <end position="234"/>
    </location>
</feature>
<reference evidence="8 9" key="1">
    <citation type="journal article" date="2019" name="Plant Biotechnol. J.">
        <title>The red bayberry genome and genetic basis of sex determination.</title>
        <authorList>
            <person name="Jia H.M."/>
            <person name="Jia H.J."/>
            <person name="Cai Q.L."/>
            <person name="Wang Y."/>
            <person name="Zhao H.B."/>
            <person name="Yang W.F."/>
            <person name="Wang G.Y."/>
            <person name="Li Y.H."/>
            <person name="Zhan D.L."/>
            <person name="Shen Y.T."/>
            <person name="Niu Q.F."/>
            <person name="Chang L."/>
            <person name="Qiu J."/>
            <person name="Zhao L."/>
            <person name="Xie H.B."/>
            <person name="Fu W.Y."/>
            <person name="Jin J."/>
            <person name="Li X.W."/>
            <person name="Jiao Y."/>
            <person name="Zhou C.C."/>
            <person name="Tu T."/>
            <person name="Chai C.Y."/>
            <person name="Gao J.L."/>
            <person name="Fan L.J."/>
            <person name="van de Weg E."/>
            <person name="Wang J.Y."/>
            <person name="Gao Z.S."/>
        </authorList>
    </citation>
    <scope>NUCLEOTIDE SEQUENCE [LARGE SCALE GENOMIC DNA]</scope>
    <source>
        <tissue evidence="8">Leaves</tissue>
    </source>
</reference>
<evidence type="ECO:0000313" key="8">
    <source>
        <dbReference type="EMBL" id="KAB1217292.1"/>
    </source>
</evidence>
<feature type="zinc finger region" description="C3H1-type" evidence="5">
    <location>
        <begin position="384"/>
        <end position="412"/>
    </location>
</feature>
<dbReference type="InterPro" id="IPR050974">
    <property type="entry name" value="Plant_ZF_CCCH"/>
</dbReference>
<dbReference type="SMART" id="SM00356">
    <property type="entry name" value="ZnF_C3H1"/>
    <property type="match status" value="5"/>
</dbReference>
<dbReference type="GO" id="GO:0003677">
    <property type="term" value="F:DNA binding"/>
    <property type="evidence" value="ECO:0007669"/>
    <property type="project" value="UniProtKB-KW"/>
</dbReference>
<keyword evidence="3 5" id="KW-0862">Zinc</keyword>
<feature type="zinc finger region" description="C3H1-type" evidence="5">
    <location>
        <begin position="159"/>
        <end position="187"/>
    </location>
</feature>
<dbReference type="GO" id="GO:0008270">
    <property type="term" value="F:zinc ion binding"/>
    <property type="evidence" value="ECO:0007669"/>
    <property type="project" value="UniProtKB-KW"/>
</dbReference>
<dbReference type="GO" id="GO:0003729">
    <property type="term" value="F:mRNA binding"/>
    <property type="evidence" value="ECO:0007669"/>
    <property type="project" value="UniProtKB-ARBA"/>
</dbReference>
<dbReference type="Gene3D" id="2.30.30.1190">
    <property type="match status" value="2"/>
</dbReference>